<dbReference type="CDD" id="cd00082">
    <property type="entry name" value="HisKA"/>
    <property type="match status" value="1"/>
</dbReference>
<dbReference type="FunFam" id="1.10.287.130:FF:000001">
    <property type="entry name" value="Two-component sensor histidine kinase"/>
    <property type="match status" value="1"/>
</dbReference>
<keyword evidence="3" id="KW-0597">Phosphoprotein</keyword>
<dbReference type="Gene3D" id="1.10.287.130">
    <property type="match status" value="1"/>
</dbReference>
<dbReference type="PANTHER" id="PTHR43547">
    <property type="entry name" value="TWO-COMPONENT HISTIDINE KINASE"/>
    <property type="match status" value="1"/>
</dbReference>
<dbReference type="EC" id="2.7.13.3" evidence="2"/>
<dbReference type="AlphaFoldDB" id="A0A975G874"/>
<evidence type="ECO:0000313" key="11">
    <source>
        <dbReference type="Proteomes" id="UP000676169"/>
    </source>
</evidence>
<feature type="region of interest" description="Disordered" evidence="7">
    <location>
        <begin position="145"/>
        <end position="177"/>
    </location>
</feature>
<dbReference type="SUPFAM" id="SSF55874">
    <property type="entry name" value="ATPase domain of HSP90 chaperone/DNA topoisomerase II/histidine kinase"/>
    <property type="match status" value="1"/>
</dbReference>
<dbReference type="Gene3D" id="3.30.565.10">
    <property type="entry name" value="Histidine kinase-like ATPase, C-terminal domain"/>
    <property type="match status" value="1"/>
</dbReference>
<keyword evidence="8" id="KW-1133">Transmembrane helix</keyword>
<dbReference type="Pfam" id="PF00512">
    <property type="entry name" value="HisKA"/>
    <property type="match status" value="1"/>
</dbReference>
<feature type="transmembrane region" description="Helical" evidence="8">
    <location>
        <begin position="324"/>
        <end position="346"/>
    </location>
</feature>
<evidence type="ECO:0000256" key="2">
    <source>
        <dbReference type="ARBA" id="ARBA00012438"/>
    </source>
</evidence>
<evidence type="ECO:0000313" key="10">
    <source>
        <dbReference type="EMBL" id="QUE50556.1"/>
    </source>
</evidence>
<dbReference type="InterPro" id="IPR003661">
    <property type="entry name" value="HisK_dim/P_dom"/>
</dbReference>
<dbReference type="RefSeq" id="WP_211630696.1">
    <property type="nucleotide sequence ID" value="NZ_CP073100.1"/>
</dbReference>
<evidence type="ECO:0000256" key="8">
    <source>
        <dbReference type="SAM" id="Phobius"/>
    </source>
</evidence>
<dbReference type="EMBL" id="CP073100">
    <property type="protein sequence ID" value="QUE50556.1"/>
    <property type="molecule type" value="Genomic_DNA"/>
</dbReference>
<name>A0A975G874_9BACT</name>
<evidence type="ECO:0000256" key="4">
    <source>
        <dbReference type="ARBA" id="ARBA00022679"/>
    </source>
</evidence>
<evidence type="ECO:0000256" key="7">
    <source>
        <dbReference type="SAM" id="MobiDB-lite"/>
    </source>
</evidence>
<evidence type="ECO:0000259" key="9">
    <source>
        <dbReference type="PROSITE" id="PS50109"/>
    </source>
</evidence>
<feature type="domain" description="Histidine kinase" evidence="9">
    <location>
        <begin position="362"/>
        <end position="578"/>
    </location>
</feature>
<keyword evidence="8" id="KW-0472">Membrane</keyword>
<dbReference type="InterPro" id="IPR004358">
    <property type="entry name" value="Sig_transdc_His_kin-like_C"/>
</dbReference>
<reference evidence="10" key="1">
    <citation type="submission" date="2021-04" db="EMBL/GenBank/DDBJ databases">
        <title>Luteolibacter sp. 32A isolated from the skin of an Anderson's salamander (Ambystoma andersonii).</title>
        <authorList>
            <person name="Spergser J."/>
            <person name="Busse H.-J."/>
        </authorList>
    </citation>
    <scope>NUCLEOTIDE SEQUENCE</scope>
    <source>
        <strain evidence="10">32A</strain>
    </source>
</reference>
<keyword evidence="6" id="KW-0902">Two-component regulatory system</keyword>
<dbReference type="InterPro" id="IPR036890">
    <property type="entry name" value="HATPase_C_sf"/>
</dbReference>
<dbReference type="SMART" id="SM00387">
    <property type="entry name" value="HATPase_c"/>
    <property type="match status" value="1"/>
</dbReference>
<dbReference type="SUPFAM" id="SSF47384">
    <property type="entry name" value="Homodimeric domain of signal transducing histidine kinase"/>
    <property type="match status" value="1"/>
</dbReference>
<evidence type="ECO:0000256" key="5">
    <source>
        <dbReference type="ARBA" id="ARBA00022777"/>
    </source>
</evidence>
<dbReference type="InterPro" id="IPR036097">
    <property type="entry name" value="HisK_dim/P_sf"/>
</dbReference>
<gene>
    <name evidence="10" type="ORF">KBB96_17035</name>
</gene>
<evidence type="ECO:0000256" key="6">
    <source>
        <dbReference type="ARBA" id="ARBA00023012"/>
    </source>
</evidence>
<evidence type="ECO:0000256" key="3">
    <source>
        <dbReference type="ARBA" id="ARBA00022553"/>
    </source>
</evidence>
<comment type="catalytic activity">
    <reaction evidence="1">
        <text>ATP + protein L-histidine = ADP + protein N-phospho-L-histidine.</text>
        <dbReference type="EC" id="2.7.13.3"/>
    </reaction>
</comment>
<evidence type="ECO:0000256" key="1">
    <source>
        <dbReference type="ARBA" id="ARBA00000085"/>
    </source>
</evidence>
<dbReference type="Proteomes" id="UP000676169">
    <property type="component" value="Chromosome"/>
</dbReference>
<keyword evidence="8" id="KW-0812">Transmembrane</keyword>
<feature type="compositionally biased region" description="Pro residues" evidence="7">
    <location>
        <begin position="209"/>
        <end position="218"/>
    </location>
</feature>
<dbReference type="KEGG" id="lamb:KBB96_17035"/>
<dbReference type="InterPro" id="IPR003594">
    <property type="entry name" value="HATPase_dom"/>
</dbReference>
<dbReference type="PANTHER" id="PTHR43547:SF2">
    <property type="entry name" value="HYBRID SIGNAL TRANSDUCTION HISTIDINE KINASE C"/>
    <property type="match status" value="1"/>
</dbReference>
<dbReference type="PRINTS" id="PR00344">
    <property type="entry name" value="BCTRLSENSOR"/>
</dbReference>
<organism evidence="10 11">
    <name type="scientific">Luteolibacter ambystomatis</name>
    <dbReference type="NCBI Taxonomy" id="2824561"/>
    <lineage>
        <taxon>Bacteria</taxon>
        <taxon>Pseudomonadati</taxon>
        <taxon>Verrucomicrobiota</taxon>
        <taxon>Verrucomicrobiia</taxon>
        <taxon>Verrucomicrobiales</taxon>
        <taxon>Verrucomicrobiaceae</taxon>
        <taxon>Luteolibacter</taxon>
    </lineage>
</organism>
<dbReference type="GO" id="GO:0000155">
    <property type="term" value="F:phosphorelay sensor kinase activity"/>
    <property type="evidence" value="ECO:0007669"/>
    <property type="project" value="InterPro"/>
</dbReference>
<keyword evidence="4" id="KW-0808">Transferase</keyword>
<sequence>MKATGSSWCNWAALAVCAALVLGAMTWLTRNVLSSEHERSNAEARADLQERMRLALWRMDAAGTAIIVDESQRPVGETNLPAEPADSPVRMRFELSENGSLSARMGESRLPELKRLLRDTSEGRVVFTALCGSIELSNSNWEATKKEPDYAQQQQKEQVFQRDSAPAQAASNEKELSLRSKAVDTQVTKAQSRAGGDYKNANPGAVKPPVAPPIPPALPGGNGGGRILRDAGPLRPSWIGGQLFLLRKVAWEGTPPSGGKTIEGVWLDPLALQQSLLEEIRDLLPMARLAPAVGISSDAMVLASFPFRLETGEKPSPAAVPRPIVISLAAGWAAAILAILAASLLVRGIVRLSERRASFVSAVTHELRTPLTTFRLYSDMLEAGAVKEEKRADYLHVLTREADRLSHLVENVLAFSRIERGSARAMVKQITARELLEPMRERFASRLDSAGMTLHMDLETEAASRLLKVDTAAVEHILFNLVDNAAKYAGKGSLAMRVEPLPNGVAIRVSDQGPGIPASEHKRIFRAFHKSARDAAETRPGVGLGLALSRRLARSMGGDLNCDATATNGASFVLSLPS</sequence>
<protein>
    <recommendedName>
        <fullName evidence="2">histidine kinase</fullName>
        <ecNumber evidence="2">2.7.13.3</ecNumber>
    </recommendedName>
</protein>
<proteinExistence type="predicted"/>
<keyword evidence="11" id="KW-1185">Reference proteome</keyword>
<dbReference type="PROSITE" id="PS50109">
    <property type="entry name" value="HIS_KIN"/>
    <property type="match status" value="1"/>
</dbReference>
<feature type="region of interest" description="Disordered" evidence="7">
    <location>
        <begin position="190"/>
        <end position="225"/>
    </location>
</feature>
<accession>A0A975G874</accession>
<dbReference type="InterPro" id="IPR005467">
    <property type="entry name" value="His_kinase_dom"/>
</dbReference>
<dbReference type="SMART" id="SM00388">
    <property type="entry name" value="HisKA"/>
    <property type="match status" value="1"/>
</dbReference>
<keyword evidence="5 10" id="KW-0418">Kinase</keyword>
<dbReference type="Pfam" id="PF02518">
    <property type="entry name" value="HATPase_c"/>
    <property type="match status" value="1"/>
</dbReference>